<dbReference type="Gene3D" id="3.40.190.10">
    <property type="entry name" value="Periplasmic binding protein-like II"/>
    <property type="match status" value="1"/>
</dbReference>
<proteinExistence type="inferred from homology"/>
<reference evidence="4" key="1">
    <citation type="submission" date="2017-05" db="EMBL/GenBank/DDBJ databases">
        <title>Complete and WGS of Bordetella genogroups.</title>
        <authorList>
            <person name="Spilker T."/>
            <person name="Lipuma J."/>
        </authorList>
    </citation>
    <scope>NUCLEOTIDE SEQUENCE [LARGE SCALE GENOMIC DNA]</scope>
    <source>
        <strain evidence="4">AU6712</strain>
    </source>
</reference>
<evidence type="ECO:0000313" key="4">
    <source>
        <dbReference type="Proteomes" id="UP000216429"/>
    </source>
</evidence>
<protein>
    <submittedName>
        <fullName evidence="3">ABC transporter substrate-binding protein</fullName>
    </submittedName>
</protein>
<gene>
    <name evidence="3" type="ORF">CAL22_18620</name>
</gene>
<organism evidence="3 4">
    <name type="scientific">Bordetella genomosp. 12</name>
    <dbReference type="NCBI Taxonomy" id="463035"/>
    <lineage>
        <taxon>Bacteria</taxon>
        <taxon>Pseudomonadati</taxon>
        <taxon>Pseudomonadota</taxon>
        <taxon>Betaproteobacteria</taxon>
        <taxon>Burkholderiales</taxon>
        <taxon>Alcaligenaceae</taxon>
        <taxon>Bordetella</taxon>
    </lineage>
</organism>
<dbReference type="AlphaFoldDB" id="A0A261VCD6"/>
<dbReference type="OrthoDB" id="8859164at2"/>
<dbReference type="RefSeq" id="WP_094815715.1">
    <property type="nucleotide sequence ID" value="NZ_NEVU01000003.1"/>
</dbReference>
<dbReference type="SUPFAM" id="SSF53850">
    <property type="entry name" value="Periplasmic binding protein-like II"/>
    <property type="match status" value="1"/>
</dbReference>
<dbReference type="EMBL" id="NEVU01000003">
    <property type="protein sequence ID" value="OZI71808.1"/>
    <property type="molecule type" value="Genomic_DNA"/>
</dbReference>
<comment type="caution">
    <text evidence="3">The sequence shown here is derived from an EMBL/GenBank/DDBJ whole genome shotgun (WGS) entry which is preliminary data.</text>
</comment>
<dbReference type="Proteomes" id="UP000216429">
    <property type="component" value="Unassembled WGS sequence"/>
</dbReference>
<dbReference type="PANTHER" id="PTHR42928:SF5">
    <property type="entry name" value="BLR1237 PROTEIN"/>
    <property type="match status" value="1"/>
</dbReference>
<dbReference type="Pfam" id="PF03401">
    <property type="entry name" value="TctC"/>
    <property type="match status" value="1"/>
</dbReference>
<name>A0A261VCD6_9BORD</name>
<dbReference type="InterPro" id="IPR005064">
    <property type="entry name" value="BUG"/>
</dbReference>
<dbReference type="PANTHER" id="PTHR42928">
    <property type="entry name" value="TRICARBOXYLATE-BINDING PROTEIN"/>
    <property type="match status" value="1"/>
</dbReference>
<keyword evidence="2" id="KW-0732">Signal</keyword>
<comment type="similarity">
    <text evidence="1">Belongs to the UPF0065 (bug) family.</text>
</comment>
<evidence type="ECO:0000256" key="1">
    <source>
        <dbReference type="ARBA" id="ARBA00006987"/>
    </source>
</evidence>
<sequence>MNPLTCRLSRRTAACVLLACLTGAATHAVAQSAAGTYPNKSIAWVVGWPPGGSADTATRLIAHRLEQMLGQPVVVENRQGAAGVIALNYAAKAPADGYTLVTVPGPVLTATPAPLIGRELAAVAMMGKGPAVLFGTKAEPLPDTVPELITALKAKPQHFNYVSSGNGTAQHLAGELFNQMAGTRINHIPYKGGTQAVTDVIGGQVNLGVLGITSVLPHIQAGKLKPYAVTTATRSKNLPDVPALAETLPGFEATQWFVVASPAGTPTDRIDKLNAAIGAILKEPEIAAGFARVGIDPEAATPAQTAEFVTQDLQRWKQLVDTAHLNID</sequence>
<evidence type="ECO:0000256" key="2">
    <source>
        <dbReference type="SAM" id="SignalP"/>
    </source>
</evidence>
<dbReference type="Gene3D" id="3.40.190.150">
    <property type="entry name" value="Bordetella uptake gene, domain 1"/>
    <property type="match status" value="1"/>
</dbReference>
<feature type="chain" id="PRO_5013306184" evidence="2">
    <location>
        <begin position="31"/>
        <end position="328"/>
    </location>
</feature>
<feature type="signal peptide" evidence="2">
    <location>
        <begin position="1"/>
        <end position="30"/>
    </location>
</feature>
<evidence type="ECO:0000313" key="3">
    <source>
        <dbReference type="EMBL" id="OZI71808.1"/>
    </source>
</evidence>
<keyword evidence="4" id="KW-1185">Reference proteome</keyword>
<accession>A0A261VCD6</accession>
<dbReference type="InterPro" id="IPR042100">
    <property type="entry name" value="Bug_dom1"/>
</dbReference>
<dbReference type="PIRSF" id="PIRSF017082">
    <property type="entry name" value="YflP"/>
    <property type="match status" value="1"/>
</dbReference>